<dbReference type="InterPro" id="IPR000073">
    <property type="entry name" value="AB_hydrolase_1"/>
</dbReference>
<dbReference type="Gene3D" id="3.40.50.1820">
    <property type="entry name" value="alpha/beta hydrolase"/>
    <property type="match status" value="1"/>
</dbReference>
<sequence>MTPVPPPPPPLRRRQGPRPLGLHLAASLSVLLSCPAGLPFLRSGSLPWRPELRERATALQPHLAAVGADALARAVDREMRHRLDRLLTGIERYRRHPYHRDLEDPPTVWAEGPARLLDFGGWGAPALFVPSLVNRGYILDLSRHRSLLRWLAGNGVRPLLLDWGRPGAAERSFDLTEVIAGRLTRALDAARRHLDGRRPALVGYCMGGLLAAAAAGRRPEDVAALVALATPWDFHADDPAGAGRTAALLPAFEPALVTLGELPVDAIQTLFLMLDPLLGLKKFSRFADLPEGSEEADDFVALEDWLNDGVPLPAPVARECLGGWYGRNDPGRGRWQVAGAPVEPGRLALPALVVVPARDRIVPPASAAALAAAIPGAERWDPPLGHIGMVVSGGAEAKLWRPLRDWLVRTVPA</sequence>
<evidence type="ECO:0000259" key="1">
    <source>
        <dbReference type="Pfam" id="PF00561"/>
    </source>
</evidence>
<organism evidence="2 3">
    <name type="scientific">Rhodocista pekingensis</name>
    <dbReference type="NCBI Taxonomy" id="201185"/>
    <lineage>
        <taxon>Bacteria</taxon>
        <taxon>Pseudomonadati</taxon>
        <taxon>Pseudomonadota</taxon>
        <taxon>Alphaproteobacteria</taxon>
        <taxon>Rhodospirillales</taxon>
        <taxon>Azospirillaceae</taxon>
        <taxon>Rhodocista</taxon>
    </lineage>
</organism>
<dbReference type="InterPro" id="IPR051321">
    <property type="entry name" value="PHA/PHB_synthase"/>
</dbReference>
<feature type="domain" description="AB hydrolase-1" evidence="1">
    <location>
        <begin position="147"/>
        <end position="388"/>
    </location>
</feature>
<dbReference type="EMBL" id="JBHTCM010000015">
    <property type="protein sequence ID" value="MFC7334391.1"/>
    <property type="molecule type" value="Genomic_DNA"/>
</dbReference>
<evidence type="ECO:0000313" key="3">
    <source>
        <dbReference type="Proteomes" id="UP001596456"/>
    </source>
</evidence>
<gene>
    <name evidence="2" type="ORF">ACFQPS_14575</name>
</gene>
<dbReference type="SUPFAM" id="SSF53474">
    <property type="entry name" value="alpha/beta-Hydrolases"/>
    <property type="match status" value="1"/>
</dbReference>
<dbReference type="Proteomes" id="UP001596456">
    <property type="component" value="Unassembled WGS sequence"/>
</dbReference>
<keyword evidence="2" id="KW-0378">Hydrolase</keyword>
<comment type="caution">
    <text evidence="2">The sequence shown here is derived from an EMBL/GenBank/DDBJ whole genome shotgun (WGS) entry which is preliminary data.</text>
</comment>
<dbReference type="PANTHER" id="PTHR36837">
    <property type="entry name" value="POLY(3-HYDROXYALKANOATE) POLYMERASE SUBUNIT PHAC"/>
    <property type="match status" value="1"/>
</dbReference>
<dbReference type="PANTHER" id="PTHR36837:SF2">
    <property type="entry name" value="POLY(3-HYDROXYALKANOATE) POLYMERASE SUBUNIT PHAC"/>
    <property type="match status" value="1"/>
</dbReference>
<name>A0ABW2KYK9_9PROT</name>
<keyword evidence="3" id="KW-1185">Reference proteome</keyword>
<dbReference type="RefSeq" id="WP_377359950.1">
    <property type="nucleotide sequence ID" value="NZ_JBHTCM010000015.1"/>
</dbReference>
<dbReference type="Pfam" id="PF00561">
    <property type="entry name" value="Abhydrolase_1"/>
    <property type="match status" value="1"/>
</dbReference>
<accession>A0ABW2KYK9</accession>
<dbReference type="GO" id="GO:0016787">
    <property type="term" value="F:hydrolase activity"/>
    <property type="evidence" value="ECO:0007669"/>
    <property type="project" value="UniProtKB-KW"/>
</dbReference>
<proteinExistence type="predicted"/>
<reference evidence="3" key="1">
    <citation type="journal article" date="2019" name="Int. J. Syst. Evol. Microbiol.">
        <title>The Global Catalogue of Microorganisms (GCM) 10K type strain sequencing project: providing services to taxonomists for standard genome sequencing and annotation.</title>
        <authorList>
            <consortium name="The Broad Institute Genomics Platform"/>
            <consortium name="The Broad Institute Genome Sequencing Center for Infectious Disease"/>
            <person name="Wu L."/>
            <person name="Ma J."/>
        </authorList>
    </citation>
    <scope>NUCLEOTIDE SEQUENCE [LARGE SCALE GENOMIC DNA]</scope>
    <source>
        <strain evidence="3">CGMCC 1.16275</strain>
    </source>
</reference>
<evidence type="ECO:0000313" key="2">
    <source>
        <dbReference type="EMBL" id="MFC7334391.1"/>
    </source>
</evidence>
<protein>
    <submittedName>
        <fullName evidence="2">Alpha/beta fold hydrolase</fullName>
    </submittedName>
</protein>
<dbReference type="InterPro" id="IPR029058">
    <property type="entry name" value="AB_hydrolase_fold"/>
</dbReference>